<dbReference type="GO" id="GO:0016779">
    <property type="term" value="F:nucleotidyltransferase activity"/>
    <property type="evidence" value="ECO:0007669"/>
    <property type="project" value="UniProtKB-KW"/>
</dbReference>
<name>A0A1L3KPG2_9VIRU</name>
<dbReference type="EMBL" id="KX884732">
    <property type="protein sequence ID" value="APG79215.1"/>
    <property type="molecule type" value="Genomic_RNA"/>
</dbReference>
<dbReference type="InterPro" id="IPR043502">
    <property type="entry name" value="DNA/RNA_pol_sf"/>
</dbReference>
<keyword evidence="1" id="KW-0808">Transferase</keyword>
<evidence type="ECO:0000256" key="2">
    <source>
        <dbReference type="ARBA" id="ARBA00022695"/>
    </source>
</evidence>
<organism evidence="3">
    <name type="scientific">Wenling reo-like virus 2</name>
    <dbReference type="NCBI Taxonomy" id="1923539"/>
    <lineage>
        <taxon>Viruses</taxon>
        <taxon>Riboviria</taxon>
    </lineage>
</organism>
<accession>A0A1L3KPG2</accession>
<keyword evidence="2" id="KW-0548">Nucleotidyltransferase</keyword>
<proteinExistence type="predicted"/>
<reference evidence="3" key="1">
    <citation type="journal article" date="2016" name="Nature">
        <title>Redefining the invertebrate RNA virosphere.</title>
        <authorList>
            <person name="Shi M."/>
            <person name="Lin X.D."/>
            <person name="Tian J.H."/>
            <person name="Chen L.J."/>
            <person name="Chen X."/>
            <person name="Li C.X."/>
            <person name="Qin X.C."/>
            <person name="Li J."/>
            <person name="Cao J.P."/>
            <person name="Eden J.S."/>
            <person name="Buchmann J."/>
            <person name="Wang W."/>
            <person name="Xu J."/>
            <person name="Holmes E.C."/>
            <person name="Zhang Y.Z."/>
        </authorList>
    </citation>
    <scope>NUCLEOTIDE SEQUENCE</scope>
    <source>
        <strain evidence="3">WLJQ99210</strain>
    </source>
</reference>
<evidence type="ECO:0000313" key="3">
    <source>
        <dbReference type="EMBL" id="APG79215.1"/>
    </source>
</evidence>
<evidence type="ECO:0000256" key="1">
    <source>
        <dbReference type="ARBA" id="ARBA00022679"/>
    </source>
</evidence>
<dbReference type="InterPro" id="IPR026381">
    <property type="entry name" value="Seadorna_RNAP"/>
</dbReference>
<dbReference type="NCBIfam" id="TIGR04234">
    <property type="entry name" value="seadorna_RNAP"/>
    <property type="match status" value="1"/>
</dbReference>
<dbReference type="SUPFAM" id="SSF56672">
    <property type="entry name" value="DNA/RNA polymerases"/>
    <property type="match status" value="1"/>
</dbReference>
<sequence>MSVLESFNNFKLLVSDLYGFKACLNLDIASLPNDISKDIAYHIHQDGVYLGTLMNRDGVSIRNKFWERLRNVEVNDESCSIKLRNFAADVESGALKCVVQDSSDTPTIVDGVMLTFDPPRLMSWDIDTIPEVFEVAGYKVKMRDTIMRRVSSECPIVCVHHPDRIAYVLANWDSPHWIRYAEYCRKHNGRFSIDYVRRGALVLEETNKDVLSGVRFSMTLICEVFNRVLPLTAVDKSILDEAHAFMMKEPIINTAIYKAIITPFINVTSCETMEGRGCDWHNIDYSDRHFKGTHFSPFNVNRIDLKHRYTNIDRDGQNESLLLANEHELVKLARFLKHSTTMSFTPRNCITTAVIRCANSLTGYVGSDFAASIITQIDAYKDFPRPTEDALTSIRETFSRVVSTCLAHEDIGQPTSRENRLSRATQFLTSRSAGTPDLKPIIFQKKMHSLVYSLADGRFIHRDYLPRVSAKTKRSVFLTECNHIMTRKAILEDKLNPAYLGSRLVPGGRPIRIIFPIALPRYLVMQFAAEPVSNALLQKTYGPSEDILSKSGIGLEFGAPHMTLAHPMGASSRGNVAILCTDYSSFDASQIGVVGQAECCGFKDGIRQANLKTFSSYISSESWMNDTYYELADIAYPDEGNTLYFKFKNPIGNKTHDVIIKTDMLTSGVPHTAAFNTMRNLALHDDAKRIMSITFESNIKTLMTNVIGDDSLSLHTSSNLPAYQICEGLLAASLKAAENGHAKASSKRSLVSTVSGEHIKIGFRYGCVQPNLQMPFIFSEKSSGLNLTPFQRIKQVRDNLNTGSCRLVDPDLILNFLYALSPVLNEVTSPELIFVLGPGTLFCTRGACIHPDCPILPRGFRLLLDDKFNRTMNGLYNRMDKLMDSPNESRELALSASDAVKITPEALGVNVPTDAKPGPYPAIVEECSASNAVKSMMVRSMKDAAGVVLTQFGRNRLIKTIMTERLSLFDSDEFYPYRITNIPIIPKDLATPYITVTAKLKRTLTTIGHAYNNIFLSDPTSRLDGYIRRHRSQCPAHLGGETIITILRETPTRLWEDALYYCGFSRGAAYDIAKLAPALLHSIEMYDDCLLGYYGGPIQYIDLSLSRLNELVSVQHAAPKLKGDRLLFGAMVSILQAYNNTGSGVFQVEMLDKM</sequence>
<protein>
    <submittedName>
        <fullName evidence="3">RdRp</fullName>
    </submittedName>
</protein>